<dbReference type="EMBL" id="OBEH01000005">
    <property type="protein sequence ID" value="SNZ01265.1"/>
    <property type="molecule type" value="Genomic_DNA"/>
</dbReference>
<dbReference type="SUPFAM" id="SSF52091">
    <property type="entry name" value="SpoIIaa-like"/>
    <property type="match status" value="1"/>
</dbReference>
<organism evidence="2 3">
    <name type="scientific">Flagellimonas pacifica</name>
    <dbReference type="NCBI Taxonomy" id="1247520"/>
    <lineage>
        <taxon>Bacteria</taxon>
        <taxon>Pseudomonadati</taxon>
        <taxon>Bacteroidota</taxon>
        <taxon>Flavobacteriia</taxon>
        <taxon>Flavobacteriales</taxon>
        <taxon>Flavobacteriaceae</taxon>
        <taxon>Flagellimonas</taxon>
    </lineage>
</organism>
<protein>
    <submittedName>
        <fullName evidence="2">STAS domain-containing protein</fullName>
    </submittedName>
</protein>
<dbReference type="AlphaFoldDB" id="A0A285MVP9"/>
<reference evidence="3" key="1">
    <citation type="submission" date="2017-09" db="EMBL/GenBank/DDBJ databases">
        <authorList>
            <person name="Varghese N."/>
            <person name="Submissions S."/>
        </authorList>
    </citation>
    <scope>NUCLEOTIDE SEQUENCE [LARGE SCALE GENOMIC DNA]</scope>
    <source>
        <strain evidence="3">DSM 25885</strain>
    </source>
</reference>
<proteinExistence type="predicted"/>
<dbReference type="Gene3D" id="3.30.750.24">
    <property type="entry name" value="STAS domain"/>
    <property type="match status" value="1"/>
</dbReference>
<evidence type="ECO:0000313" key="2">
    <source>
        <dbReference type="EMBL" id="SNZ01265.1"/>
    </source>
</evidence>
<name>A0A285MVP9_9FLAO</name>
<keyword evidence="3" id="KW-1185">Reference proteome</keyword>
<sequence length="100" mass="11251">MSLEIKEKHGIFEILGKVTTQHVGALNSYFDSILERRDSFVVSLEKVTVLDSGAALFFEKLYKKSVKQNKVISLIGRQNSSVTEILNATKTNYILSSDRI</sequence>
<evidence type="ECO:0000313" key="3">
    <source>
        <dbReference type="Proteomes" id="UP000219048"/>
    </source>
</evidence>
<evidence type="ECO:0000259" key="1">
    <source>
        <dbReference type="PROSITE" id="PS50801"/>
    </source>
</evidence>
<accession>A0A285MVP9</accession>
<dbReference type="InterPro" id="IPR036513">
    <property type="entry name" value="STAS_dom_sf"/>
</dbReference>
<dbReference type="Proteomes" id="UP000219048">
    <property type="component" value="Unassembled WGS sequence"/>
</dbReference>
<dbReference type="Pfam" id="PF01740">
    <property type="entry name" value="STAS"/>
    <property type="match status" value="1"/>
</dbReference>
<feature type="domain" description="STAS" evidence="1">
    <location>
        <begin position="1"/>
        <end position="100"/>
    </location>
</feature>
<dbReference type="InterPro" id="IPR002645">
    <property type="entry name" value="STAS_dom"/>
</dbReference>
<gene>
    <name evidence="2" type="ORF">SAMN06265377_3102</name>
</gene>
<dbReference type="OrthoDB" id="1163458at2"/>
<dbReference type="RefSeq" id="WP_097046725.1">
    <property type="nucleotide sequence ID" value="NZ_OBEH01000005.1"/>
</dbReference>
<dbReference type="PROSITE" id="PS50801">
    <property type="entry name" value="STAS"/>
    <property type="match status" value="1"/>
</dbReference>